<reference evidence="2" key="1">
    <citation type="journal article" date="2014" name="Int. J. Syst. Evol. Microbiol.">
        <title>Complete genome sequence of Corynebacterium casei LMG S-19264T (=DSM 44701T), isolated from a smear-ripened cheese.</title>
        <authorList>
            <consortium name="US DOE Joint Genome Institute (JGI-PGF)"/>
            <person name="Walter F."/>
            <person name="Albersmeier A."/>
            <person name="Kalinowski J."/>
            <person name="Ruckert C."/>
        </authorList>
    </citation>
    <scope>NUCLEOTIDE SEQUENCE</scope>
    <source>
        <strain evidence="2">KCTC 42731</strain>
    </source>
</reference>
<organism evidence="2 3">
    <name type="scientific">Thalassotalea marina</name>
    <dbReference type="NCBI Taxonomy" id="1673741"/>
    <lineage>
        <taxon>Bacteria</taxon>
        <taxon>Pseudomonadati</taxon>
        <taxon>Pseudomonadota</taxon>
        <taxon>Gammaproteobacteria</taxon>
        <taxon>Alteromonadales</taxon>
        <taxon>Colwelliaceae</taxon>
        <taxon>Thalassotalea</taxon>
    </lineage>
</organism>
<accession>A0A919EN76</accession>
<comment type="caution">
    <text evidence="2">The sequence shown here is derived from an EMBL/GenBank/DDBJ whole genome shotgun (WGS) entry which is preliminary data.</text>
</comment>
<dbReference type="Proteomes" id="UP000623842">
    <property type="component" value="Unassembled WGS sequence"/>
</dbReference>
<reference evidence="2" key="2">
    <citation type="submission" date="2020-09" db="EMBL/GenBank/DDBJ databases">
        <authorList>
            <person name="Sun Q."/>
            <person name="Kim S."/>
        </authorList>
    </citation>
    <scope>NUCLEOTIDE SEQUENCE</scope>
    <source>
        <strain evidence="2">KCTC 42731</strain>
    </source>
</reference>
<keyword evidence="1" id="KW-0732">Signal</keyword>
<feature type="signal peptide" evidence="1">
    <location>
        <begin position="1"/>
        <end position="28"/>
    </location>
</feature>
<gene>
    <name evidence="2" type="ORF">GCM10017161_34990</name>
</gene>
<dbReference type="PROSITE" id="PS51257">
    <property type="entry name" value="PROKAR_LIPOPROTEIN"/>
    <property type="match status" value="1"/>
</dbReference>
<evidence type="ECO:0000256" key="1">
    <source>
        <dbReference type="SAM" id="SignalP"/>
    </source>
</evidence>
<name>A0A919EN76_9GAMM</name>
<protein>
    <submittedName>
        <fullName evidence="2">Uncharacterized protein</fullName>
    </submittedName>
</protein>
<feature type="chain" id="PRO_5037387258" evidence="1">
    <location>
        <begin position="29"/>
        <end position="183"/>
    </location>
</feature>
<evidence type="ECO:0000313" key="2">
    <source>
        <dbReference type="EMBL" id="GHG02963.1"/>
    </source>
</evidence>
<keyword evidence="3" id="KW-1185">Reference proteome</keyword>
<proteinExistence type="predicted"/>
<dbReference type="EMBL" id="BNCK01000009">
    <property type="protein sequence ID" value="GHG02963.1"/>
    <property type="molecule type" value="Genomic_DNA"/>
</dbReference>
<sequence>MYKSVTFLFALMLLISCGGSGSSSGSSADGGGKSGQGIVTSLSGSSWQTECSKYNKFAAIDDDSIWNVRSSVRIDSSLQATFKTEFFHPEDTICKTMLFDTLNIINLEVKGKVTTDESIDAYKLNETYIFSSEDTMPEVTYTLVYLATEKLYFGKPTGVNLGTTAETRHSSISLADYYVQKVN</sequence>
<evidence type="ECO:0000313" key="3">
    <source>
        <dbReference type="Proteomes" id="UP000623842"/>
    </source>
</evidence>
<dbReference type="AlphaFoldDB" id="A0A919EN76"/>